<proteinExistence type="predicted"/>
<dbReference type="InterPro" id="IPR008947">
    <property type="entry name" value="PLipase_C/P1_nuclease_dom_sf"/>
</dbReference>
<dbReference type="PANTHER" id="PTHR33146">
    <property type="entry name" value="ENDONUCLEASE 4"/>
    <property type="match status" value="1"/>
</dbReference>
<evidence type="ECO:0000256" key="1">
    <source>
        <dbReference type="ARBA" id="ARBA00022722"/>
    </source>
</evidence>
<dbReference type="Proteomes" id="UP000585665">
    <property type="component" value="Unassembled WGS sequence"/>
</dbReference>
<evidence type="ECO:0000313" key="9">
    <source>
        <dbReference type="Proteomes" id="UP000585665"/>
    </source>
</evidence>
<keyword evidence="9" id="KW-1185">Reference proteome</keyword>
<dbReference type="GO" id="GO:0046872">
    <property type="term" value="F:metal ion binding"/>
    <property type="evidence" value="ECO:0007669"/>
    <property type="project" value="UniProtKB-KW"/>
</dbReference>
<dbReference type="GO" id="GO:0016788">
    <property type="term" value="F:hydrolase activity, acting on ester bonds"/>
    <property type="evidence" value="ECO:0007669"/>
    <property type="project" value="InterPro"/>
</dbReference>
<accession>A0A850PBU9</accession>
<evidence type="ECO:0000256" key="4">
    <source>
        <dbReference type="ARBA" id="ARBA00022801"/>
    </source>
</evidence>
<evidence type="ECO:0000313" key="8">
    <source>
        <dbReference type="EMBL" id="NVN40403.1"/>
    </source>
</evidence>
<dbReference type="RefSeq" id="WP_176613370.1">
    <property type="nucleotide sequence ID" value="NZ_JABXXR010000042.1"/>
</dbReference>
<feature type="chain" id="PRO_5032950252" evidence="7">
    <location>
        <begin position="27"/>
        <end position="310"/>
    </location>
</feature>
<keyword evidence="6" id="KW-0325">Glycoprotein</keyword>
<sequence>MRTSHRFLSALALTTGLVAAAPHANAWGGNGHAIVADIAQAHLTPLAAQRAHDLLALEGHASLDQVASWPDTIGHIPKSKGGAPETLRWHYVDIDVTAPHYDAARDCPDGACVVVKLPAMIQTLGDSAAPRARRLEALKWIVHLVGDLHQPLHAAERDHDKGGNGVKITYFGQTHAGHMNLHSAWDEGILEHETGLRTGPHYSTDLALARAEADRLNAAITPAEIQAWTPANLPATAAPVVEGWANESHALARDVVYADLPAATDGLPALGNAYDKAAWPVIQTRLEQAGIRLAAVLNATLDSAGASANH</sequence>
<dbReference type="PANTHER" id="PTHR33146:SF26">
    <property type="entry name" value="ENDONUCLEASE 4"/>
    <property type="match status" value="1"/>
</dbReference>
<evidence type="ECO:0000256" key="3">
    <source>
        <dbReference type="ARBA" id="ARBA00022759"/>
    </source>
</evidence>
<evidence type="ECO:0000256" key="7">
    <source>
        <dbReference type="SAM" id="SignalP"/>
    </source>
</evidence>
<dbReference type="GO" id="GO:0004519">
    <property type="term" value="F:endonuclease activity"/>
    <property type="evidence" value="ECO:0007669"/>
    <property type="project" value="UniProtKB-KW"/>
</dbReference>
<name>A0A850PBU9_9PROT</name>
<dbReference type="GO" id="GO:0003676">
    <property type="term" value="F:nucleic acid binding"/>
    <property type="evidence" value="ECO:0007669"/>
    <property type="project" value="InterPro"/>
</dbReference>
<dbReference type="InterPro" id="IPR003154">
    <property type="entry name" value="S1/P1nuclease"/>
</dbReference>
<dbReference type="Pfam" id="PF02265">
    <property type="entry name" value="S1-P1_nuclease"/>
    <property type="match status" value="1"/>
</dbReference>
<evidence type="ECO:0000256" key="6">
    <source>
        <dbReference type="ARBA" id="ARBA00023180"/>
    </source>
</evidence>
<keyword evidence="2" id="KW-0479">Metal-binding</keyword>
<keyword evidence="4" id="KW-0378">Hydrolase</keyword>
<organism evidence="8 9">
    <name type="scientific">Ameyamaea chiangmaiensis</name>
    <dbReference type="NCBI Taxonomy" id="442969"/>
    <lineage>
        <taxon>Bacteria</taxon>
        <taxon>Pseudomonadati</taxon>
        <taxon>Pseudomonadota</taxon>
        <taxon>Alphaproteobacteria</taxon>
        <taxon>Acetobacterales</taxon>
        <taxon>Acetobacteraceae</taxon>
        <taxon>Ameyamaea</taxon>
    </lineage>
</organism>
<comment type="caution">
    <text evidence="8">The sequence shown here is derived from an EMBL/GenBank/DDBJ whole genome shotgun (WGS) entry which is preliminary data.</text>
</comment>
<keyword evidence="1" id="KW-0540">Nuclease</keyword>
<keyword evidence="5" id="KW-1015">Disulfide bond</keyword>
<feature type="signal peptide" evidence="7">
    <location>
        <begin position="1"/>
        <end position="26"/>
    </location>
</feature>
<evidence type="ECO:0000256" key="5">
    <source>
        <dbReference type="ARBA" id="ARBA00023157"/>
    </source>
</evidence>
<gene>
    <name evidence="8" type="ORF">HUK82_07480</name>
</gene>
<dbReference type="EMBL" id="JABXXR010000042">
    <property type="protein sequence ID" value="NVN40403.1"/>
    <property type="molecule type" value="Genomic_DNA"/>
</dbReference>
<dbReference type="Gene3D" id="1.10.575.10">
    <property type="entry name" value="P1 Nuclease"/>
    <property type="match status" value="1"/>
</dbReference>
<reference evidence="8 9" key="1">
    <citation type="submission" date="2020-06" db="EMBL/GenBank/DDBJ databases">
        <title>Description of novel acetic acid bacteria.</title>
        <authorList>
            <person name="Sombolestani A."/>
        </authorList>
    </citation>
    <scope>NUCLEOTIDE SEQUENCE [LARGE SCALE GENOMIC DNA]</scope>
    <source>
        <strain evidence="8 9">LMG 27010</strain>
    </source>
</reference>
<dbReference type="AlphaFoldDB" id="A0A850PBU9"/>
<protein>
    <submittedName>
        <fullName evidence="8">Nuclease</fullName>
    </submittedName>
</protein>
<keyword evidence="7" id="KW-0732">Signal</keyword>
<dbReference type="CDD" id="cd11010">
    <property type="entry name" value="S1-P1_nuclease"/>
    <property type="match status" value="1"/>
</dbReference>
<dbReference type="SUPFAM" id="SSF48537">
    <property type="entry name" value="Phospholipase C/P1 nuclease"/>
    <property type="match status" value="1"/>
</dbReference>
<dbReference type="GO" id="GO:0006308">
    <property type="term" value="P:DNA catabolic process"/>
    <property type="evidence" value="ECO:0007669"/>
    <property type="project" value="InterPro"/>
</dbReference>
<evidence type="ECO:0000256" key="2">
    <source>
        <dbReference type="ARBA" id="ARBA00022723"/>
    </source>
</evidence>
<keyword evidence="3" id="KW-0255">Endonuclease</keyword>